<accession>W2I0Q5</accession>
<evidence type="ECO:0000256" key="1">
    <source>
        <dbReference type="SAM" id="MobiDB-lite"/>
    </source>
</evidence>
<protein>
    <submittedName>
        <fullName evidence="2">Uncharacterized protein</fullName>
    </submittedName>
</protein>
<feature type="region of interest" description="Disordered" evidence="1">
    <location>
        <begin position="1"/>
        <end position="44"/>
    </location>
</feature>
<organism evidence="2">
    <name type="scientific">Phytophthora nicotianae</name>
    <name type="common">Potato buckeye rot agent</name>
    <name type="synonym">Phytophthora parasitica</name>
    <dbReference type="NCBI Taxonomy" id="4792"/>
    <lineage>
        <taxon>Eukaryota</taxon>
        <taxon>Sar</taxon>
        <taxon>Stramenopiles</taxon>
        <taxon>Oomycota</taxon>
        <taxon>Peronosporomycetes</taxon>
        <taxon>Peronosporales</taxon>
        <taxon>Peronosporaceae</taxon>
        <taxon>Phytophthora</taxon>
    </lineage>
</organism>
<dbReference type="EMBL" id="KI676069">
    <property type="protein sequence ID" value="ETL27057.1"/>
    <property type="molecule type" value="Genomic_DNA"/>
</dbReference>
<proteinExistence type="predicted"/>
<reference evidence="2" key="1">
    <citation type="submission" date="2013-11" db="EMBL/GenBank/DDBJ databases">
        <title>The Genome Sequence of Phytophthora parasitica CJ05E6.</title>
        <authorList>
            <consortium name="The Broad Institute Genomics Platform"/>
            <person name="Russ C."/>
            <person name="Tyler B."/>
            <person name="Panabieres F."/>
            <person name="Shan W."/>
            <person name="Tripathy S."/>
            <person name="Grunwald N."/>
            <person name="Machado M."/>
            <person name="Johnson C.S."/>
            <person name="Arredondo F."/>
            <person name="Hong C."/>
            <person name="Coffey M."/>
            <person name="Young S.K."/>
            <person name="Zeng Q."/>
            <person name="Gargeya S."/>
            <person name="Fitzgerald M."/>
            <person name="Abouelleil A."/>
            <person name="Alvarado L."/>
            <person name="Chapman S.B."/>
            <person name="Gainer-Dewar J."/>
            <person name="Goldberg J."/>
            <person name="Griggs A."/>
            <person name="Gujja S."/>
            <person name="Hansen M."/>
            <person name="Howarth C."/>
            <person name="Imamovic A."/>
            <person name="Ireland A."/>
            <person name="Larimer J."/>
            <person name="McCowan C."/>
            <person name="Murphy C."/>
            <person name="Pearson M."/>
            <person name="Poon T.W."/>
            <person name="Priest M."/>
            <person name="Roberts A."/>
            <person name="Saif S."/>
            <person name="Shea T."/>
            <person name="Sykes S."/>
            <person name="Wortman J."/>
            <person name="Nusbaum C."/>
            <person name="Birren B."/>
        </authorList>
    </citation>
    <scope>NUCLEOTIDE SEQUENCE [LARGE SCALE GENOMIC DNA]</scope>
    <source>
        <strain evidence="2">CJ05E6</strain>
    </source>
</reference>
<name>W2I0Q5_PHYNI</name>
<dbReference type="AlphaFoldDB" id="W2I0Q5"/>
<evidence type="ECO:0000313" key="2">
    <source>
        <dbReference type="EMBL" id="ETL27057.1"/>
    </source>
</evidence>
<dbReference type="Proteomes" id="UP000053864">
    <property type="component" value="Unassembled WGS sequence"/>
</dbReference>
<sequence length="86" mass="9239">MERFLKEQRAAQGTPTMPRVRRTEPQDVDMESVESDHGEYDPDELDLPVSCQATVATAATTTGLPAITPSHSCVCYTGTQGVLGEG</sequence>
<gene>
    <name evidence="2" type="ORF">L916_19357</name>
</gene>